<feature type="binding site" evidence="11">
    <location>
        <position position="225"/>
    </location>
    <ligand>
        <name>FMN</name>
        <dbReference type="ChEBI" id="CHEBI:58210"/>
    </ligand>
</feature>
<dbReference type="OrthoDB" id="9795032at2"/>
<gene>
    <name evidence="11" type="primary">fni</name>
    <name evidence="13" type="ordered locus">SAR116_2132</name>
</gene>
<dbReference type="PIRSF" id="PIRSF003314">
    <property type="entry name" value="IPP_isomerase"/>
    <property type="match status" value="1"/>
</dbReference>
<evidence type="ECO:0000256" key="11">
    <source>
        <dbReference type="HAMAP-Rule" id="MF_00354"/>
    </source>
</evidence>
<dbReference type="EC" id="5.3.3.2" evidence="11"/>
<dbReference type="GO" id="GO:0008299">
    <property type="term" value="P:isoprenoid biosynthetic process"/>
    <property type="evidence" value="ECO:0007669"/>
    <property type="project" value="UniProtKB-UniRule"/>
</dbReference>
<feature type="binding site" evidence="11">
    <location>
        <position position="102"/>
    </location>
    <ligand>
        <name>FMN</name>
        <dbReference type="ChEBI" id="CHEBI:58210"/>
    </ligand>
</feature>
<evidence type="ECO:0000313" key="13">
    <source>
        <dbReference type="EMBL" id="ADE40375.1"/>
    </source>
</evidence>
<organism evidence="13 14">
    <name type="scientific">Puniceispirillum marinum (strain IMCC1322)</name>
    <dbReference type="NCBI Taxonomy" id="488538"/>
    <lineage>
        <taxon>Bacteria</taxon>
        <taxon>Pseudomonadati</taxon>
        <taxon>Pseudomonadota</taxon>
        <taxon>Alphaproteobacteria</taxon>
        <taxon>Candidatus Puniceispirillales</taxon>
        <taxon>Candidatus Puniceispirillaceae</taxon>
        <taxon>Candidatus Puniceispirillum</taxon>
    </lineage>
</organism>
<dbReference type="EMBL" id="CP001751">
    <property type="protein sequence ID" value="ADE40375.1"/>
    <property type="molecule type" value="Genomic_DNA"/>
</dbReference>
<keyword evidence="6 11" id="KW-0460">Magnesium</keyword>
<comment type="cofactor">
    <cofactor evidence="11">
        <name>Mg(2+)</name>
        <dbReference type="ChEBI" id="CHEBI:18420"/>
    </cofactor>
</comment>
<name>D5BNU1_PUNMI</name>
<dbReference type="InterPro" id="IPR013785">
    <property type="entry name" value="Aldolase_TIM"/>
</dbReference>
<evidence type="ECO:0000256" key="6">
    <source>
        <dbReference type="ARBA" id="ARBA00022842"/>
    </source>
</evidence>
<feature type="binding site" evidence="11">
    <location>
        <position position="128"/>
    </location>
    <ligand>
        <name>FMN</name>
        <dbReference type="ChEBI" id="CHEBI:58210"/>
    </ligand>
</feature>
<dbReference type="SUPFAM" id="SSF51395">
    <property type="entry name" value="FMN-linked oxidoreductases"/>
    <property type="match status" value="1"/>
</dbReference>
<keyword evidence="14" id="KW-1185">Reference proteome</keyword>
<dbReference type="GO" id="GO:0010181">
    <property type="term" value="F:FMN binding"/>
    <property type="evidence" value="ECO:0007669"/>
    <property type="project" value="UniProtKB-UniRule"/>
</dbReference>
<dbReference type="RefSeq" id="WP_013047002.1">
    <property type="nucleotide sequence ID" value="NC_014010.1"/>
</dbReference>
<keyword evidence="9 11" id="KW-0413">Isomerase</keyword>
<sequence length="354" mass="37347">MRDQTQPIANTSDRKDTHLDLAMSPRAQAGVSNSMDRLRLTHCAMPECDLDAIDISTQFLGYDLSAPLFIGAMTGGTKRADRINAALAETAQSCSVALAVGSQRAGLENGSSLRHLRTLAPDIPIIGNLGAVQLAGKGGLDLAKAAIDDLQADAIAIHLNPLQEAVQPEGDRDWCGVAAAIEQAVTDLTVPVIVKEVGAGIGASLAHRLFEMGVMAVDVAGLGGTNWTRIEAARITDDDAALFAPFLDWGLPTLECLIDVCNRCPHHQIIASGGIRHGLDVAKALWVGASMVSMAGPMLKMLIDMSDDEVAIETLSPDTLSQALMDWQKQLALALFLTGSADIASLRQAEAELI</sequence>
<comment type="subunit">
    <text evidence="10 11">Homooctamer. Dimer of tetramers.</text>
</comment>
<keyword evidence="7 11" id="KW-0521">NADP</keyword>
<comment type="cofactor">
    <cofactor evidence="1 11">
        <name>FMN</name>
        <dbReference type="ChEBI" id="CHEBI:58210"/>
    </cofactor>
</comment>
<dbReference type="InterPro" id="IPR000262">
    <property type="entry name" value="FMN-dep_DH"/>
</dbReference>
<evidence type="ECO:0000259" key="12">
    <source>
        <dbReference type="Pfam" id="PF01070"/>
    </source>
</evidence>
<feature type="binding site" evidence="11">
    <location>
        <begin position="295"/>
        <end position="296"/>
    </location>
    <ligand>
        <name>FMN</name>
        <dbReference type="ChEBI" id="CHEBI:58210"/>
    </ligand>
</feature>
<dbReference type="HAMAP" id="MF_00354">
    <property type="entry name" value="Idi_2"/>
    <property type="match status" value="1"/>
</dbReference>
<feature type="domain" description="FMN-dependent dehydrogenase" evidence="12">
    <location>
        <begin position="181"/>
        <end position="348"/>
    </location>
</feature>
<dbReference type="PANTHER" id="PTHR43665:SF1">
    <property type="entry name" value="ISOPENTENYL-DIPHOSPHATE DELTA-ISOMERASE"/>
    <property type="match status" value="1"/>
</dbReference>
<feature type="binding site" evidence="11">
    <location>
        <begin position="102"/>
        <end position="104"/>
    </location>
    <ligand>
        <name>substrate</name>
    </ligand>
</feature>
<dbReference type="NCBIfam" id="TIGR02151">
    <property type="entry name" value="IPP_isom_2"/>
    <property type="match status" value="1"/>
</dbReference>
<dbReference type="KEGG" id="apb:SAR116_2132"/>
<evidence type="ECO:0000256" key="2">
    <source>
        <dbReference type="ARBA" id="ARBA00022490"/>
    </source>
</evidence>
<dbReference type="Gene3D" id="3.20.20.70">
    <property type="entry name" value="Aldolase class I"/>
    <property type="match status" value="1"/>
</dbReference>
<comment type="caution">
    <text evidence="11">Lacks conserved residue(s) required for the propagation of feature annotation.</text>
</comment>
<dbReference type="GO" id="GO:0070402">
    <property type="term" value="F:NADPH binding"/>
    <property type="evidence" value="ECO:0007669"/>
    <property type="project" value="UniProtKB-UniRule"/>
</dbReference>
<dbReference type="InterPro" id="IPR011179">
    <property type="entry name" value="IPdP_isomerase"/>
</dbReference>
<evidence type="ECO:0000256" key="8">
    <source>
        <dbReference type="ARBA" id="ARBA00023229"/>
    </source>
</evidence>
<keyword evidence="5 11" id="KW-0479">Metal-binding</keyword>
<feature type="binding site" evidence="11">
    <location>
        <position position="195"/>
    </location>
    <ligand>
        <name>FMN</name>
        <dbReference type="ChEBI" id="CHEBI:58210"/>
    </ligand>
</feature>
<reference evidence="13 14" key="1">
    <citation type="journal article" date="2010" name="J. Bacteriol.">
        <title>Complete genome sequence of "Candidatus Puniceispirillum marinum" IMCC1322, a representative of the SAR116 clade in the Alphaproteobacteria.</title>
        <authorList>
            <person name="Oh H.M."/>
            <person name="Kwon K.K."/>
            <person name="Kang I."/>
            <person name="Kang S.G."/>
            <person name="Lee J.H."/>
            <person name="Kim S.J."/>
            <person name="Cho J.C."/>
        </authorList>
    </citation>
    <scope>NUCLEOTIDE SEQUENCE [LARGE SCALE GENOMIC DNA]</scope>
    <source>
        <strain evidence="13 14">IMCC1322</strain>
    </source>
</reference>
<evidence type="ECO:0000256" key="4">
    <source>
        <dbReference type="ARBA" id="ARBA00022643"/>
    </source>
</evidence>
<dbReference type="GO" id="GO:0000287">
    <property type="term" value="F:magnesium ion binding"/>
    <property type="evidence" value="ECO:0007669"/>
    <property type="project" value="UniProtKB-UniRule"/>
</dbReference>
<feature type="binding site" evidence="11">
    <location>
        <position position="164"/>
    </location>
    <ligand>
        <name>Mg(2+)</name>
        <dbReference type="ChEBI" id="CHEBI:18420"/>
    </ligand>
</feature>
<evidence type="ECO:0000256" key="5">
    <source>
        <dbReference type="ARBA" id="ARBA00022723"/>
    </source>
</evidence>
<dbReference type="HOGENOM" id="CLU_065515_1_0_5"/>
<dbReference type="CDD" id="cd02811">
    <property type="entry name" value="IDI-2_FMN"/>
    <property type="match status" value="1"/>
</dbReference>
<dbReference type="PANTHER" id="PTHR43665">
    <property type="entry name" value="ISOPENTENYL-DIPHOSPHATE DELTA-ISOMERASE"/>
    <property type="match status" value="1"/>
</dbReference>
<evidence type="ECO:0000256" key="9">
    <source>
        <dbReference type="ARBA" id="ARBA00023235"/>
    </source>
</evidence>
<dbReference type="eggNOG" id="COG1304">
    <property type="taxonomic scope" value="Bacteria"/>
</dbReference>
<comment type="similarity">
    <text evidence="11">Belongs to the IPP isomerase type 2 family.</text>
</comment>
<proteinExistence type="inferred from homology"/>
<evidence type="ECO:0000256" key="1">
    <source>
        <dbReference type="ARBA" id="ARBA00001917"/>
    </source>
</evidence>
<comment type="catalytic activity">
    <reaction evidence="11">
        <text>isopentenyl diphosphate = dimethylallyl diphosphate</text>
        <dbReference type="Rhea" id="RHEA:23284"/>
        <dbReference type="ChEBI" id="CHEBI:57623"/>
        <dbReference type="ChEBI" id="CHEBI:128769"/>
        <dbReference type="EC" id="5.3.3.2"/>
    </reaction>
</comment>
<evidence type="ECO:0000256" key="7">
    <source>
        <dbReference type="ARBA" id="ARBA00022857"/>
    </source>
</evidence>
<dbReference type="STRING" id="488538.SAR116_2132"/>
<evidence type="ECO:0000256" key="10">
    <source>
        <dbReference type="ARBA" id="ARBA00025810"/>
    </source>
</evidence>
<keyword evidence="3 11" id="KW-0285">Flavoprotein</keyword>
<comment type="subcellular location">
    <subcellularLocation>
        <location evidence="11">Cytoplasm</location>
    </subcellularLocation>
</comment>
<feature type="binding site" evidence="11">
    <location>
        <begin position="14"/>
        <end position="15"/>
    </location>
    <ligand>
        <name>substrate</name>
    </ligand>
</feature>
<protein>
    <recommendedName>
        <fullName evidence="11">Isopentenyl-diphosphate delta-isomerase</fullName>
        <shortName evidence="11">IPP isomerase</shortName>
        <ecNumber evidence="11">5.3.3.2</ecNumber>
    </recommendedName>
    <alternativeName>
        <fullName evidence="11">Isopentenyl diphosphate:dimethylallyl diphosphate isomerase</fullName>
    </alternativeName>
    <alternativeName>
        <fullName evidence="11">Isopentenyl pyrophosphate isomerase</fullName>
    </alternativeName>
    <alternativeName>
        <fullName evidence="11">Type 2 isopentenyl diphosphate isomerase</fullName>
        <shortName evidence="11">IDI-2</shortName>
    </alternativeName>
</protein>
<feature type="binding site" evidence="11">
    <location>
        <begin position="274"/>
        <end position="276"/>
    </location>
    <ligand>
        <name>FMN</name>
        <dbReference type="ChEBI" id="CHEBI:58210"/>
    </ligand>
</feature>
<evidence type="ECO:0000313" key="14">
    <source>
        <dbReference type="Proteomes" id="UP000007460"/>
    </source>
</evidence>
<dbReference type="GO" id="GO:0005737">
    <property type="term" value="C:cytoplasm"/>
    <property type="evidence" value="ECO:0007669"/>
    <property type="project" value="UniProtKB-SubCell"/>
</dbReference>
<comment type="function">
    <text evidence="11">Involved in the biosynthesis of isoprenoids. Catalyzes the 1,3-allylic rearrangement of the homoallylic substrate isopentenyl (IPP) to its allylic isomer, dimethylallyl diphosphate (DMAPP).</text>
</comment>
<accession>D5BNU1</accession>
<keyword evidence="2 11" id="KW-0963">Cytoplasm</keyword>
<dbReference type="GO" id="GO:0016491">
    <property type="term" value="F:oxidoreductase activity"/>
    <property type="evidence" value="ECO:0007669"/>
    <property type="project" value="InterPro"/>
</dbReference>
<keyword evidence="8 11" id="KW-0414">Isoprene biosynthesis</keyword>
<evidence type="ECO:0000256" key="3">
    <source>
        <dbReference type="ARBA" id="ARBA00022630"/>
    </source>
</evidence>
<dbReference type="Pfam" id="PF01070">
    <property type="entry name" value="FMN_dh"/>
    <property type="match status" value="1"/>
</dbReference>
<comment type="cofactor">
    <cofactor evidence="11">
        <name>NADPH</name>
        <dbReference type="ChEBI" id="CHEBI:57783"/>
    </cofactor>
</comment>
<dbReference type="Proteomes" id="UP000007460">
    <property type="component" value="Chromosome"/>
</dbReference>
<dbReference type="GO" id="GO:0004452">
    <property type="term" value="F:isopentenyl-diphosphate delta-isomerase activity"/>
    <property type="evidence" value="ECO:0007669"/>
    <property type="project" value="UniProtKB-UniRule"/>
</dbReference>
<keyword evidence="4 11" id="KW-0288">FMN</keyword>
<feature type="binding site" evidence="11">
    <location>
        <begin position="72"/>
        <end position="74"/>
    </location>
    <ligand>
        <name>FMN</name>
        <dbReference type="ChEBI" id="CHEBI:58210"/>
    </ligand>
</feature>
<dbReference type="AlphaFoldDB" id="D5BNU1"/>
<feature type="binding site" evidence="11">
    <location>
        <position position="163"/>
    </location>
    <ligand>
        <name>substrate</name>
    </ligand>
</feature>